<organism evidence="7 8">
    <name type="scientific">Helicobacter baculiformis</name>
    <dbReference type="NCBI Taxonomy" id="427351"/>
    <lineage>
        <taxon>Bacteria</taxon>
        <taxon>Pseudomonadati</taxon>
        <taxon>Campylobacterota</taxon>
        <taxon>Epsilonproteobacteria</taxon>
        <taxon>Campylobacterales</taxon>
        <taxon>Helicobacteraceae</taxon>
        <taxon>Helicobacter</taxon>
    </lineage>
</organism>
<name>A0ABV7ZHY0_9HELI</name>
<dbReference type="Pfam" id="PF07992">
    <property type="entry name" value="Pyr_redox_2"/>
    <property type="match status" value="1"/>
</dbReference>
<sequence>MKQVLILGAGYGSLSFLKALPARVRKECAIRLISESSLHYFSVLLHDVLAGVEGQHTLELSTILPPEVEFIQDRVLEVQEGRVVGQEGVYPYDNLIVGLGFNSDSFGVQGVEAHTHSLVNFTSAQATHEALCNAIDAFQELRPFHVVVCGGGFSGVELLGALSDTLPSLCTSKDFKFTCIEALPNILPMFESKLVQKGVAYLQHLGVSLEVETKILECQHDRVVVMQNQERKEILADFILWTCGVRGNAVIESSPFFKSVRSRVEVNSYLEPVDMPQRGIFILGDCAALKNSEGRLYPPTAQLASQMGTYLGRQWAHVLANKSPSTPFRFQEKGIICSLGTRYAIGHVGIFHVSGKLGIWLKKYIEWRWKRSLLV</sequence>
<proteinExistence type="inferred from homology"/>
<evidence type="ECO:0000313" key="8">
    <source>
        <dbReference type="Proteomes" id="UP001595783"/>
    </source>
</evidence>
<dbReference type="GO" id="GO:0016491">
    <property type="term" value="F:oxidoreductase activity"/>
    <property type="evidence" value="ECO:0007669"/>
    <property type="project" value="UniProtKB-KW"/>
</dbReference>
<dbReference type="Proteomes" id="UP001595783">
    <property type="component" value="Unassembled WGS sequence"/>
</dbReference>
<dbReference type="InterPro" id="IPR051169">
    <property type="entry name" value="NADH-Q_oxidoreductase"/>
</dbReference>
<dbReference type="InterPro" id="IPR036188">
    <property type="entry name" value="FAD/NAD-bd_sf"/>
</dbReference>
<comment type="caution">
    <text evidence="7">The sequence shown here is derived from an EMBL/GenBank/DDBJ whole genome shotgun (WGS) entry which is preliminary data.</text>
</comment>
<evidence type="ECO:0000256" key="1">
    <source>
        <dbReference type="ARBA" id="ARBA00001974"/>
    </source>
</evidence>
<keyword evidence="4" id="KW-0274">FAD</keyword>
<reference evidence="8" key="1">
    <citation type="journal article" date="2019" name="Int. J. Syst. Evol. Microbiol.">
        <title>The Global Catalogue of Microorganisms (GCM) 10K type strain sequencing project: providing services to taxonomists for standard genome sequencing and annotation.</title>
        <authorList>
            <consortium name="The Broad Institute Genomics Platform"/>
            <consortium name="The Broad Institute Genome Sequencing Center for Infectious Disease"/>
            <person name="Wu L."/>
            <person name="Ma J."/>
        </authorList>
    </citation>
    <scope>NUCLEOTIDE SEQUENCE [LARGE SCALE GENOMIC DNA]</scope>
    <source>
        <strain evidence="8">CCUG 53816</strain>
    </source>
</reference>
<evidence type="ECO:0000256" key="2">
    <source>
        <dbReference type="ARBA" id="ARBA00005272"/>
    </source>
</evidence>
<dbReference type="InterPro" id="IPR023753">
    <property type="entry name" value="FAD/NAD-binding_dom"/>
</dbReference>
<evidence type="ECO:0000256" key="5">
    <source>
        <dbReference type="ARBA" id="ARBA00023002"/>
    </source>
</evidence>
<accession>A0ABV7ZHY0</accession>
<dbReference type="EMBL" id="JBHRZO010000018">
    <property type="protein sequence ID" value="MFC3847750.1"/>
    <property type="molecule type" value="Genomic_DNA"/>
</dbReference>
<dbReference type="PANTHER" id="PTHR42913:SF3">
    <property type="entry name" value="64 KDA MITOCHONDRIAL NADH DEHYDROGENASE (EUROFUNG)"/>
    <property type="match status" value="1"/>
</dbReference>
<evidence type="ECO:0000259" key="6">
    <source>
        <dbReference type="Pfam" id="PF07992"/>
    </source>
</evidence>
<keyword evidence="5 7" id="KW-0560">Oxidoreductase</keyword>
<dbReference type="PANTHER" id="PTHR42913">
    <property type="entry name" value="APOPTOSIS-INDUCING FACTOR 1"/>
    <property type="match status" value="1"/>
</dbReference>
<comment type="similarity">
    <text evidence="2">Belongs to the NADH dehydrogenase family.</text>
</comment>
<evidence type="ECO:0000256" key="3">
    <source>
        <dbReference type="ARBA" id="ARBA00022630"/>
    </source>
</evidence>
<gene>
    <name evidence="7" type="ORF">ACFOPX_04280</name>
</gene>
<keyword evidence="8" id="KW-1185">Reference proteome</keyword>
<dbReference type="EC" id="1.6.5.-" evidence="7"/>
<dbReference type="SUPFAM" id="SSF51905">
    <property type="entry name" value="FAD/NAD(P)-binding domain"/>
    <property type="match status" value="2"/>
</dbReference>
<comment type="cofactor">
    <cofactor evidence="1">
        <name>FAD</name>
        <dbReference type="ChEBI" id="CHEBI:57692"/>
    </cofactor>
</comment>
<evidence type="ECO:0000256" key="4">
    <source>
        <dbReference type="ARBA" id="ARBA00022827"/>
    </source>
</evidence>
<protein>
    <submittedName>
        <fullName evidence="7">NAD(P)/FAD-dependent oxidoreductase</fullName>
        <ecNumber evidence="7">1.6.5.-</ecNumber>
    </submittedName>
</protein>
<feature type="domain" description="FAD/NAD(P)-binding" evidence="6">
    <location>
        <begin position="3"/>
        <end position="308"/>
    </location>
</feature>
<dbReference type="Gene3D" id="3.50.50.100">
    <property type="match status" value="1"/>
</dbReference>
<keyword evidence="3" id="KW-0285">Flavoprotein</keyword>
<evidence type="ECO:0000313" key="7">
    <source>
        <dbReference type="EMBL" id="MFC3847750.1"/>
    </source>
</evidence>
<dbReference type="RefSeq" id="WP_104752500.1">
    <property type="nucleotide sequence ID" value="NZ_JBHRZO010000018.1"/>
</dbReference>